<evidence type="ECO:0000313" key="3">
    <source>
        <dbReference type="Proteomes" id="UP000183245"/>
    </source>
</evidence>
<dbReference type="Proteomes" id="UP000183245">
    <property type="component" value="Unassembled WGS sequence"/>
</dbReference>
<proteinExistence type="predicted"/>
<dbReference type="STRING" id="1817892.AUK40_00790"/>
<organism evidence="2 3">
    <name type="scientific">Candidatus Wirthbacteria bacterium CG2_30_54_11</name>
    <dbReference type="NCBI Taxonomy" id="1817892"/>
    <lineage>
        <taxon>Bacteria</taxon>
        <taxon>Candidatus Wirthbacteria</taxon>
    </lineage>
</organism>
<dbReference type="AlphaFoldDB" id="A0A1J5J3N5"/>
<gene>
    <name evidence="2" type="ORF">AUK40_00790</name>
</gene>
<evidence type="ECO:0008006" key="4">
    <source>
        <dbReference type="Google" id="ProtNLM"/>
    </source>
</evidence>
<dbReference type="EMBL" id="MNZT01000016">
    <property type="protein sequence ID" value="OIP99158.1"/>
    <property type="molecule type" value="Genomic_DNA"/>
</dbReference>
<protein>
    <recommendedName>
        <fullName evidence="4">GerMN domain-containing protein</fullName>
    </recommendedName>
</protein>
<reference evidence="2 3" key="1">
    <citation type="journal article" date="2016" name="Environ. Microbiol.">
        <title>Genomic resolution of a cold subsurface aquifer community provides metabolic insights for novel microbes adapted to high CO concentrations.</title>
        <authorList>
            <person name="Probst A.J."/>
            <person name="Castelle C.J."/>
            <person name="Singh A."/>
            <person name="Brown C.T."/>
            <person name="Anantharaman K."/>
            <person name="Sharon I."/>
            <person name="Hug L.A."/>
            <person name="Burstein D."/>
            <person name="Emerson J.B."/>
            <person name="Thomas B.C."/>
            <person name="Banfield J.F."/>
        </authorList>
    </citation>
    <scope>NUCLEOTIDE SEQUENCE [LARGE SCALE GENOMIC DNA]</scope>
    <source>
        <strain evidence="2">CG2_30_54_11</strain>
    </source>
</reference>
<sequence length="421" mass="47347">MASLLRKIFLPLAVFGSALLFFAGCAPSFPKETLIDTLYREIENDWGITPDRIKIDDDYLGLIYREEALWDTDGKLKQDVALNVANIERTMERILVSSDAGITTFSVTVAGADSTKNLRFERSLDTIRQKRAGEISWQDSFDADNNEPVPCWRWEPFDEDYYFFQDKSADEIETYIQDQILTRYRLKSRVRISDGSLAVLFRVPRLWEGNDILPESEQLQSAVHALLSITALKTPIPLDRITVTIGANDSPENLTLADTIDAIRAQAEGTLDMETHKASLQRTRTPFWIWGENGRAGWYTPDELATRINEIFNRTLKWKPVISYAGTTLNLSFSTALDAPAGLLSGQTLSDFSSAQLSIFDAVLLTDQEIDAVTVTISSNTTAQTTCFTTSIEEIKSWKTEGTSTEAFGEYIERNLHDTCN</sequence>
<feature type="chain" id="PRO_5012475914" description="GerMN domain-containing protein" evidence="1">
    <location>
        <begin position="24"/>
        <end position="421"/>
    </location>
</feature>
<name>A0A1J5J3N5_9BACT</name>
<comment type="caution">
    <text evidence="2">The sequence shown here is derived from an EMBL/GenBank/DDBJ whole genome shotgun (WGS) entry which is preliminary data.</text>
</comment>
<keyword evidence="1" id="KW-0732">Signal</keyword>
<accession>A0A1J5J3N5</accession>
<evidence type="ECO:0000256" key="1">
    <source>
        <dbReference type="SAM" id="SignalP"/>
    </source>
</evidence>
<dbReference type="PROSITE" id="PS51257">
    <property type="entry name" value="PROKAR_LIPOPROTEIN"/>
    <property type="match status" value="1"/>
</dbReference>
<feature type="signal peptide" evidence="1">
    <location>
        <begin position="1"/>
        <end position="23"/>
    </location>
</feature>
<evidence type="ECO:0000313" key="2">
    <source>
        <dbReference type="EMBL" id="OIP99158.1"/>
    </source>
</evidence>